<accession>A0ABP9GT55</accession>
<dbReference type="Pfam" id="PF13568">
    <property type="entry name" value="OMP_b-brl_2"/>
    <property type="match status" value="1"/>
</dbReference>
<dbReference type="SUPFAM" id="SSF56935">
    <property type="entry name" value="Porins"/>
    <property type="match status" value="1"/>
</dbReference>
<keyword evidence="3" id="KW-1185">Reference proteome</keyword>
<name>A0ABP9GT55_9FLAO</name>
<organism evidence="2 3">
    <name type="scientific">Algibacter agarivorans</name>
    <dbReference type="NCBI Taxonomy" id="1109741"/>
    <lineage>
        <taxon>Bacteria</taxon>
        <taxon>Pseudomonadati</taxon>
        <taxon>Bacteroidota</taxon>
        <taxon>Flavobacteriia</taxon>
        <taxon>Flavobacteriales</taxon>
        <taxon>Flavobacteriaceae</taxon>
        <taxon>Algibacter</taxon>
    </lineage>
</organism>
<comment type="caution">
    <text evidence="2">The sequence shown here is derived from an EMBL/GenBank/DDBJ whole genome shotgun (WGS) entry which is preliminary data.</text>
</comment>
<reference evidence="3" key="1">
    <citation type="journal article" date="2019" name="Int. J. Syst. Evol. Microbiol.">
        <title>The Global Catalogue of Microorganisms (GCM) 10K type strain sequencing project: providing services to taxonomists for standard genome sequencing and annotation.</title>
        <authorList>
            <consortium name="The Broad Institute Genomics Platform"/>
            <consortium name="The Broad Institute Genome Sequencing Center for Infectious Disease"/>
            <person name="Wu L."/>
            <person name="Ma J."/>
        </authorList>
    </citation>
    <scope>NUCLEOTIDE SEQUENCE [LARGE SCALE GENOMIC DNA]</scope>
    <source>
        <strain evidence="3">JCM 18285</strain>
    </source>
</reference>
<feature type="domain" description="Outer membrane protein beta-barrel" evidence="1">
    <location>
        <begin position="9"/>
        <end position="160"/>
    </location>
</feature>
<dbReference type="Proteomes" id="UP001501302">
    <property type="component" value="Unassembled WGS sequence"/>
</dbReference>
<dbReference type="InterPro" id="IPR025665">
    <property type="entry name" value="Beta-barrel_OMP_2"/>
</dbReference>
<evidence type="ECO:0000259" key="1">
    <source>
        <dbReference type="Pfam" id="PF13568"/>
    </source>
</evidence>
<gene>
    <name evidence="2" type="ORF">GCM10023314_27140</name>
</gene>
<proteinExistence type="predicted"/>
<sequence length="186" mass="20230">MIGLTNTYSQEVSFGVKAGVNFSDITGDDTASFSGLTAFHIGVVSEIMISETFAFQPELLYSAQGSDWKDDFEGETFEGTVKLSYLNIPLMAKYYVAEGFSLEVGPQLGLLLSAKDEYDSTEDDIKDDLKGLDFGVNFGLGYKLDNGLNFGARYNLGLTDGNDNPDSLGDSSYKNSVIQVSVGYFF</sequence>
<dbReference type="EMBL" id="BAABJJ010000039">
    <property type="protein sequence ID" value="GAA4952281.1"/>
    <property type="molecule type" value="Genomic_DNA"/>
</dbReference>
<protein>
    <recommendedName>
        <fullName evidence="1">Outer membrane protein beta-barrel domain-containing protein</fullName>
    </recommendedName>
</protein>
<evidence type="ECO:0000313" key="2">
    <source>
        <dbReference type="EMBL" id="GAA4952281.1"/>
    </source>
</evidence>
<evidence type="ECO:0000313" key="3">
    <source>
        <dbReference type="Proteomes" id="UP001501302"/>
    </source>
</evidence>
<dbReference type="Gene3D" id="2.40.160.60">
    <property type="entry name" value="Outer membrane protein transport protein (OMPP1/FadL/TodX)"/>
    <property type="match status" value="1"/>
</dbReference>